<dbReference type="EMBL" id="DPBP01000029">
    <property type="protein sequence ID" value="HCE17625.1"/>
    <property type="molecule type" value="Genomic_DNA"/>
</dbReference>
<keyword evidence="5" id="KW-1278">Translocase</keyword>
<feature type="transmembrane region" description="Helical" evidence="5">
    <location>
        <begin position="366"/>
        <end position="386"/>
    </location>
</feature>
<evidence type="ECO:0000256" key="5">
    <source>
        <dbReference type="HAMAP-Rule" id="MF_01350"/>
    </source>
</evidence>
<dbReference type="GO" id="GO:0009060">
    <property type="term" value="P:aerobic respiration"/>
    <property type="evidence" value="ECO:0007669"/>
    <property type="project" value="TreeGrafter"/>
</dbReference>
<feature type="transmembrane region" description="Helical" evidence="5">
    <location>
        <begin position="192"/>
        <end position="211"/>
    </location>
</feature>
<keyword evidence="3 5" id="KW-1133">Transmembrane helix</keyword>
<name>A0A3D1JHC1_9CHLR</name>
<dbReference type="Pfam" id="PF00146">
    <property type="entry name" value="NADHdh"/>
    <property type="match status" value="1"/>
</dbReference>
<gene>
    <name evidence="5" type="primary">nuoH</name>
    <name evidence="8" type="ORF">DEQ80_07175</name>
</gene>
<evidence type="ECO:0000313" key="9">
    <source>
        <dbReference type="Proteomes" id="UP000264141"/>
    </source>
</evidence>
<dbReference type="PANTHER" id="PTHR11432:SF3">
    <property type="entry name" value="NADH-UBIQUINONE OXIDOREDUCTASE CHAIN 1"/>
    <property type="match status" value="1"/>
</dbReference>
<feature type="transmembrane region" description="Helical" evidence="5">
    <location>
        <begin position="340"/>
        <end position="360"/>
    </location>
</feature>
<evidence type="ECO:0000256" key="7">
    <source>
        <dbReference type="SAM" id="MobiDB-lite"/>
    </source>
</evidence>
<reference evidence="8 9" key="1">
    <citation type="journal article" date="2018" name="Nat. Biotechnol.">
        <title>A standardized bacterial taxonomy based on genome phylogeny substantially revises the tree of life.</title>
        <authorList>
            <person name="Parks D.H."/>
            <person name="Chuvochina M."/>
            <person name="Waite D.W."/>
            <person name="Rinke C."/>
            <person name="Skarshewski A."/>
            <person name="Chaumeil P.A."/>
            <person name="Hugenholtz P."/>
        </authorList>
    </citation>
    <scope>NUCLEOTIDE SEQUENCE [LARGE SCALE GENOMIC DNA]</scope>
    <source>
        <strain evidence="8">UBA8781</strain>
    </source>
</reference>
<feature type="transmembrane region" description="Helical" evidence="5">
    <location>
        <begin position="307"/>
        <end position="328"/>
    </location>
</feature>
<feature type="transmembrane region" description="Helical" evidence="5">
    <location>
        <begin position="223"/>
        <end position="240"/>
    </location>
</feature>
<comment type="subunit">
    <text evidence="5">NDH-1 is composed of 14 different subunits. Subunits NuoA, H, J, K, L, M, N constitute the membrane sector of the complex.</text>
</comment>
<dbReference type="PANTHER" id="PTHR11432">
    <property type="entry name" value="NADH DEHYDROGENASE SUBUNIT 1"/>
    <property type="match status" value="1"/>
</dbReference>
<accession>A0A3D1JHC1</accession>
<comment type="function">
    <text evidence="5">NDH-1 shuttles electrons from NADH, via FMN and iron-sulfur (Fe-S) centers, to quinones in the respiratory chain. The immediate electron acceptor for the enzyme in this species is believed to be ubiquinone. Couples the redox reaction to proton translocation (for every two electrons transferred, four hydrogen ions are translocated across the cytoplasmic membrane), and thus conserves the redox energy in a proton gradient. This subunit may bind ubiquinone.</text>
</comment>
<feature type="transmembrane region" description="Helical" evidence="5">
    <location>
        <begin position="272"/>
        <end position="295"/>
    </location>
</feature>
<keyword evidence="5" id="KW-1003">Cell membrane</keyword>
<evidence type="ECO:0000256" key="3">
    <source>
        <dbReference type="ARBA" id="ARBA00022989"/>
    </source>
</evidence>
<comment type="subcellular location">
    <subcellularLocation>
        <location evidence="5 6">Cell membrane</location>
        <topology evidence="5 6">Multi-pass membrane protein</topology>
    </subcellularLocation>
    <subcellularLocation>
        <location evidence="1">Membrane</location>
        <topology evidence="1">Multi-pass membrane protein</topology>
    </subcellularLocation>
</comment>
<evidence type="ECO:0000256" key="1">
    <source>
        <dbReference type="ARBA" id="ARBA00004141"/>
    </source>
</evidence>
<dbReference type="HAMAP" id="MF_01350">
    <property type="entry name" value="NDH1_NuoH"/>
    <property type="match status" value="1"/>
</dbReference>
<comment type="catalytic activity">
    <reaction evidence="5">
        <text>a quinone + NADH + 5 H(+)(in) = a quinol + NAD(+) + 4 H(+)(out)</text>
        <dbReference type="Rhea" id="RHEA:57888"/>
        <dbReference type="ChEBI" id="CHEBI:15378"/>
        <dbReference type="ChEBI" id="CHEBI:24646"/>
        <dbReference type="ChEBI" id="CHEBI:57540"/>
        <dbReference type="ChEBI" id="CHEBI:57945"/>
        <dbReference type="ChEBI" id="CHEBI:132124"/>
    </reaction>
</comment>
<dbReference type="GO" id="GO:0016655">
    <property type="term" value="F:oxidoreductase activity, acting on NAD(P)H, quinone or similar compound as acceptor"/>
    <property type="evidence" value="ECO:0007669"/>
    <property type="project" value="UniProtKB-UniRule"/>
</dbReference>
<evidence type="ECO:0000256" key="4">
    <source>
        <dbReference type="ARBA" id="ARBA00023136"/>
    </source>
</evidence>
<dbReference type="GO" id="GO:0005886">
    <property type="term" value="C:plasma membrane"/>
    <property type="evidence" value="ECO:0007669"/>
    <property type="project" value="UniProtKB-SubCell"/>
</dbReference>
<dbReference type="Proteomes" id="UP000264141">
    <property type="component" value="Unassembled WGS sequence"/>
</dbReference>
<feature type="transmembrane region" description="Helical" evidence="5">
    <location>
        <begin position="47"/>
        <end position="71"/>
    </location>
</feature>
<dbReference type="PROSITE" id="PS00668">
    <property type="entry name" value="COMPLEX1_ND1_2"/>
    <property type="match status" value="1"/>
</dbReference>
<dbReference type="GO" id="GO:0048038">
    <property type="term" value="F:quinone binding"/>
    <property type="evidence" value="ECO:0007669"/>
    <property type="project" value="UniProtKB-KW"/>
</dbReference>
<dbReference type="InterPro" id="IPR001694">
    <property type="entry name" value="NADH_UbQ_OxRdtase_su1/FPO"/>
</dbReference>
<evidence type="ECO:0000313" key="8">
    <source>
        <dbReference type="EMBL" id="HCE17625.1"/>
    </source>
</evidence>
<keyword evidence="5 6" id="KW-0520">NAD</keyword>
<dbReference type="OrthoDB" id="9803734at2"/>
<proteinExistence type="inferred from homology"/>
<dbReference type="STRING" id="229919.GCA_001050195_00638"/>
<comment type="caution">
    <text evidence="8">The sequence shown here is derived from an EMBL/GenBank/DDBJ whole genome shotgun (WGS) entry which is preliminary data.</text>
</comment>
<keyword evidence="4 5" id="KW-0472">Membrane</keyword>
<evidence type="ECO:0000256" key="6">
    <source>
        <dbReference type="RuleBase" id="RU000471"/>
    </source>
</evidence>
<keyword evidence="2 5" id="KW-0812">Transmembrane</keyword>
<dbReference type="PROSITE" id="PS00667">
    <property type="entry name" value="COMPLEX1_ND1_1"/>
    <property type="match status" value="1"/>
</dbReference>
<dbReference type="GO" id="GO:0003954">
    <property type="term" value="F:NADH dehydrogenase activity"/>
    <property type="evidence" value="ECO:0007669"/>
    <property type="project" value="TreeGrafter"/>
</dbReference>
<comment type="similarity">
    <text evidence="5 6">Belongs to the complex I subunit 1 family.</text>
</comment>
<dbReference type="EC" id="7.1.1.-" evidence="5"/>
<sequence length="422" mass="46231">MPGAREPWNGCEEDSVTPWYQDPVQFIAEWLRGVLLGWGMPPSGVELVLTVLGAGTIALLAMLWVVFLIWYERKLIGRIQDRFGPNRVGPWGIFQPIADMLKIFTKEYITPEGVDRVPYNLAPILAVASVLLIWAVIPFTMTVMGVNLNVGIVYIIASGGLGVLGIILAGWSSNNKYALLGGFRAVAQLVSYEVPMVVSLLIPVILAGSLGVNDIVMAQRIPYLLSAPVAALIFFITSMAETGRSPFDLTEAESEIVAGFNIEYSGLKFGMFYVAEFLHAFTVSLLFATLFLGGWRGPLAEQVPLLGFVYLVVKTFVVYFVVILFRGSLPRFRIDQMMDLNWKLLTPLALVSLVVSALVAKPLEEMPLAQTLALLVSNGIVLILFIEGTGKKVQRKREIVGKPRPLAVPHPEEQQPAQSTGG</sequence>
<keyword evidence="5" id="KW-0830">Ubiquinone</keyword>
<organism evidence="8 9">
    <name type="scientific">Anaerolinea thermolimosa</name>
    <dbReference type="NCBI Taxonomy" id="229919"/>
    <lineage>
        <taxon>Bacteria</taxon>
        <taxon>Bacillati</taxon>
        <taxon>Chloroflexota</taxon>
        <taxon>Anaerolineae</taxon>
        <taxon>Anaerolineales</taxon>
        <taxon>Anaerolineaceae</taxon>
        <taxon>Anaerolinea</taxon>
    </lineage>
</organism>
<dbReference type="InterPro" id="IPR018086">
    <property type="entry name" value="NADH_UbQ_OxRdtase_su1_CS"/>
</dbReference>
<dbReference type="AlphaFoldDB" id="A0A3D1JHC1"/>
<dbReference type="NCBIfam" id="NF004741">
    <property type="entry name" value="PRK06076.1-2"/>
    <property type="match status" value="1"/>
</dbReference>
<keyword evidence="5" id="KW-0874">Quinone</keyword>
<feature type="region of interest" description="Disordered" evidence="7">
    <location>
        <begin position="400"/>
        <end position="422"/>
    </location>
</feature>
<feature type="transmembrane region" description="Helical" evidence="5">
    <location>
        <begin position="124"/>
        <end position="146"/>
    </location>
</feature>
<protein>
    <recommendedName>
        <fullName evidence="5">NADH-quinone oxidoreductase subunit H</fullName>
        <ecNumber evidence="5">7.1.1.-</ecNumber>
    </recommendedName>
    <alternativeName>
        <fullName evidence="5">NADH dehydrogenase I subunit H</fullName>
    </alternativeName>
    <alternativeName>
        <fullName evidence="5">NDH-1 subunit H</fullName>
    </alternativeName>
</protein>
<feature type="transmembrane region" description="Helical" evidence="5">
    <location>
        <begin position="152"/>
        <end position="171"/>
    </location>
</feature>
<evidence type="ECO:0000256" key="2">
    <source>
        <dbReference type="ARBA" id="ARBA00022692"/>
    </source>
</evidence>